<dbReference type="Proteomes" id="UP000321570">
    <property type="component" value="Unassembled WGS sequence"/>
</dbReference>
<dbReference type="InterPro" id="IPR050211">
    <property type="entry name" value="FOX_domain-containing"/>
</dbReference>
<dbReference type="EMBL" id="UYSG01011135">
    <property type="protein sequence ID" value="VDL61059.1"/>
    <property type="molecule type" value="Genomic_DNA"/>
</dbReference>
<dbReference type="InterPro" id="IPR018122">
    <property type="entry name" value="TF_fork_head_CS_1"/>
</dbReference>
<evidence type="ECO:0000313" key="8">
    <source>
        <dbReference type="EMBL" id="VUZ43835.1"/>
    </source>
</evidence>
<dbReference type="InterPro" id="IPR030456">
    <property type="entry name" value="TF_fork_head_CS_2"/>
</dbReference>
<dbReference type="PROSITE" id="PS00658">
    <property type="entry name" value="FORK_HEAD_2"/>
    <property type="match status" value="1"/>
</dbReference>
<organism evidence="11">
    <name type="scientific">Hymenolepis diminuta</name>
    <name type="common">Rat tapeworm</name>
    <dbReference type="NCBI Taxonomy" id="6216"/>
    <lineage>
        <taxon>Eukaryota</taxon>
        <taxon>Metazoa</taxon>
        <taxon>Spiralia</taxon>
        <taxon>Lophotrochozoa</taxon>
        <taxon>Platyhelminthes</taxon>
        <taxon>Cestoda</taxon>
        <taxon>Eucestoda</taxon>
        <taxon>Cyclophyllidea</taxon>
        <taxon>Hymenolepididae</taxon>
        <taxon>Hymenolepis</taxon>
    </lineage>
</organism>
<dbReference type="GO" id="GO:0000978">
    <property type="term" value="F:RNA polymerase II cis-regulatory region sequence-specific DNA binding"/>
    <property type="evidence" value="ECO:0007669"/>
    <property type="project" value="TreeGrafter"/>
</dbReference>
<keyword evidence="10" id="KW-1185">Reference proteome</keyword>
<feature type="DNA-binding region" description="Fork-head" evidence="4">
    <location>
        <begin position="82"/>
        <end position="176"/>
    </location>
</feature>
<feature type="domain" description="Fork-head" evidence="6">
    <location>
        <begin position="82"/>
        <end position="176"/>
    </location>
</feature>
<dbReference type="WBParaSite" id="HDID_0000874301-mRNA-1">
    <property type="protein sequence ID" value="HDID_0000874301-mRNA-1"/>
    <property type="gene ID" value="HDID_0000874301"/>
</dbReference>
<dbReference type="InterPro" id="IPR001766">
    <property type="entry name" value="Fork_head_dom"/>
</dbReference>
<evidence type="ECO:0000259" key="6">
    <source>
        <dbReference type="PROSITE" id="PS50039"/>
    </source>
</evidence>
<evidence type="ECO:0000256" key="5">
    <source>
        <dbReference type="SAM" id="MobiDB-lite"/>
    </source>
</evidence>
<comment type="subcellular location">
    <subcellularLocation>
        <location evidence="1 4">Nucleus</location>
    </subcellularLocation>
</comment>
<feature type="compositionally biased region" description="Polar residues" evidence="5">
    <location>
        <begin position="53"/>
        <end position="70"/>
    </location>
</feature>
<dbReference type="InterPro" id="IPR036390">
    <property type="entry name" value="WH_DNA-bd_sf"/>
</dbReference>
<dbReference type="FunFam" id="1.10.10.10:FF:000071">
    <property type="entry name" value="Forkhead box F1"/>
    <property type="match status" value="1"/>
</dbReference>
<sequence length="219" mass="24749">MTRLPLHPFSHPQNEMDIFNLHVQLMELVNRGMSPQIPPHALLPIPTSFSLMPSTQHSTAQTSPTSSTNDHLPDHLYSSNAKPPYSYIALIAMAINSSPKGKLTLSEICEFISSKYPYYRERFPQWQNSIRHNLSLNDCFVKVPRGVESSGKGNYWKLDPAARNMFADGSFLRRRRRFKREEKHNSGSSQEDLIISQESGQSARGSSGFTIDQILQNSG</sequence>
<dbReference type="STRING" id="6216.A0A0R3STK2"/>
<dbReference type="GO" id="GO:0030154">
    <property type="term" value="P:cell differentiation"/>
    <property type="evidence" value="ECO:0007669"/>
    <property type="project" value="TreeGrafter"/>
</dbReference>
<feature type="region of interest" description="Disordered" evidence="5">
    <location>
        <begin position="53"/>
        <end position="75"/>
    </location>
</feature>
<protein>
    <submittedName>
        <fullName evidence="11">Fork-head domain-containing protein</fullName>
    </submittedName>
</protein>
<feature type="compositionally biased region" description="Polar residues" evidence="5">
    <location>
        <begin position="186"/>
        <end position="211"/>
    </location>
</feature>
<evidence type="ECO:0000256" key="1">
    <source>
        <dbReference type="ARBA" id="ARBA00004123"/>
    </source>
</evidence>
<evidence type="ECO:0000313" key="9">
    <source>
        <dbReference type="Proteomes" id="UP000274504"/>
    </source>
</evidence>
<dbReference type="AlphaFoldDB" id="A0A0R3STK2"/>
<dbReference type="Pfam" id="PF00250">
    <property type="entry name" value="Forkhead"/>
    <property type="match status" value="1"/>
</dbReference>
<dbReference type="Gene3D" id="1.10.10.10">
    <property type="entry name" value="Winged helix-like DNA-binding domain superfamily/Winged helix DNA-binding domain"/>
    <property type="match status" value="1"/>
</dbReference>
<keyword evidence="2 4" id="KW-0238">DNA-binding</keyword>
<dbReference type="Proteomes" id="UP000274504">
    <property type="component" value="Unassembled WGS sequence"/>
</dbReference>
<dbReference type="PROSITE" id="PS00657">
    <property type="entry name" value="FORK_HEAD_1"/>
    <property type="match status" value="1"/>
</dbReference>
<dbReference type="GO" id="GO:0000981">
    <property type="term" value="F:DNA-binding transcription factor activity, RNA polymerase II-specific"/>
    <property type="evidence" value="ECO:0007669"/>
    <property type="project" value="TreeGrafter"/>
</dbReference>
<evidence type="ECO:0000313" key="7">
    <source>
        <dbReference type="EMBL" id="VDL61059.1"/>
    </source>
</evidence>
<dbReference type="PROSITE" id="PS50039">
    <property type="entry name" value="FORK_HEAD_3"/>
    <property type="match status" value="1"/>
</dbReference>
<evidence type="ECO:0000256" key="2">
    <source>
        <dbReference type="ARBA" id="ARBA00023125"/>
    </source>
</evidence>
<dbReference type="GO" id="GO:0009653">
    <property type="term" value="P:anatomical structure morphogenesis"/>
    <property type="evidence" value="ECO:0007669"/>
    <property type="project" value="TreeGrafter"/>
</dbReference>
<gene>
    <name evidence="7" type="ORF">HDID_LOCUS8741</name>
    <name evidence="8" type="ORF">WMSIL1_LOCUS4154</name>
</gene>
<evidence type="ECO:0000313" key="10">
    <source>
        <dbReference type="Proteomes" id="UP000321570"/>
    </source>
</evidence>
<feature type="region of interest" description="Disordered" evidence="5">
    <location>
        <begin position="179"/>
        <end position="211"/>
    </location>
</feature>
<dbReference type="GO" id="GO:0005634">
    <property type="term" value="C:nucleus"/>
    <property type="evidence" value="ECO:0007669"/>
    <property type="project" value="UniProtKB-SubCell"/>
</dbReference>
<evidence type="ECO:0000313" key="11">
    <source>
        <dbReference type="WBParaSite" id="HDID_0000874301-mRNA-1"/>
    </source>
</evidence>
<dbReference type="PANTHER" id="PTHR11829">
    <property type="entry name" value="FORKHEAD BOX PROTEIN"/>
    <property type="match status" value="1"/>
</dbReference>
<reference evidence="8 10" key="3">
    <citation type="submission" date="2019-07" db="EMBL/GenBank/DDBJ databases">
        <authorList>
            <person name="Jastrzebski P J."/>
            <person name="Paukszto L."/>
            <person name="Jastrzebski P J."/>
        </authorList>
    </citation>
    <scope>NUCLEOTIDE SEQUENCE [LARGE SCALE GENOMIC DNA]</scope>
    <source>
        <strain evidence="8 10">WMS-il1</strain>
    </source>
</reference>
<evidence type="ECO:0000256" key="3">
    <source>
        <dbReference type="ARBA" id="ARBA00023242"/>
    </source>
</evidence>
<dbReference type="PRINTS" id="PR00053">
    <property type="entry name" value="FORKHEAD"/>
</dbReference>
<dbReference type="InterPro" id="IPR036388">
    <property type="entry name" value="WH-like_DNA-bd_sf"/>
</dbReference>
<evidence type="ECO:0000256" key="4">
    <source>
        <dbReference type="PROSITE-ProRule" id="PRU00089"/>
    </source>
</evidence>
<dbReference type="OrthoDB" id="5402974at2759"/>
<reference evidence="7 9" key="2">
    <citation type="submission" date="2018-11" db="EMBL/GenBank/DDBJ databases">
        <authorList>
            <consortium name="Pathogen Informatics"/>
        </authorList>
    </citation>
    <scope>NUCLEOTIDE SEQUENCE [LARGE SCALE GENOMIC DNA]</scope>
</reference>
<keyword evidence="3 4" id="KW-0539">Nucleus</keyword>
<dbReference type="SUPFAM" id="SSF46785">
    <property type="entry name" value="Winged helix' DNA-binding domain"/>
    <property type="match status" value="1"/>
</dbReference>
<dbReference type="EMBL" id="CABIJS010000122">
    <property type="protein sequence ID" value="VUZ43835.1"/>
    <property type="molecule type" value="Genomic_DNA"/>
</dbReference>
<reference evidence="11" key="1">
    <citation type="submission" date="2017-02" db="UniProtKB">
        <authorList>
            <consortium name="WormBaseParasite"/>
        </authorList>
    </citation>
    <scope>IDENTIFICATION</scope>
</reference>
<dbReference type="PANTHER" id="PTHR11829:SF402">
    <property type="entry name" value="FORK HEAD DOMAIN-CONTAINING PROTEIN FD3-RELATED"/>
    <property type="match status" value="1"/>
</dbReference>
<accession>A0A0R3STK2</accession>
<dbReference type="SMART" id="SM00339">
    <property type="entry name" value="FH"/>
    <property type="match status" value="1"/>
</dbReference>
<name>A0A0R3STK2_HYMDI</name>
<proteinExistence type="predicted"/>